<dbReference type="EMBL" id="AP004735">
    <property type="protein sequence ID" value="BAD35782.1"/>
    <property type="molecule type" value="Genomic_DNA"/>
</dbReference>
<dbReference type="AlphaFoldDB" id="Q69TP5"/>
<evidence type="ECO:0000313" key="2">
    <source>
        <dbReference type="EMBL" id="BAD35782.1"/>
    </source>
</evidence>
<reference evidence="3" key="2">
    <citation type="journal article" date="2008" name="Nucleic Acids Res.">
        <title>The rice annotation project database (RAP-DB): 2008 update.</title>
        <authorList>
            <consortium name="The rice annotation project (RAP)"/>
        </authorList>
    </citation>
    <scope>GENOME REANNOTATION</scope>
    <source>
        <strain evidence="3">cv. Nipponbare</strain>
    </source>
</reference>
<organism evidence="2 3">
    <name type="scientific">Oryza sativa subsp. japonica</name>
    <name type="common">Rice</name>
    <dbReference type="NCBI Taxonomy" id="39947"/>
    <lineage>
        <taxon>Eukaryota</taxon>
        <taxon>Viridiplantae</taxon>
        <taxon>Streptophyta</taxon>
        <taxon>Embryophyta</taxon>
        <taxon>Tracheophyta</taxon>
        <taxon>Spermatophyta</taxon>
        <taxon>Magnoliopsida</taxon>
        <taxon>Liliopsida</taxon>
        <taxon>Poales</taxon>
        <taxon>Poaceae</taxon>
        <taxon>BOP clade</taxon>
        <taxon>Oryzoideae</taxon>
        <taxon>Oryzeae</taxon>
        <taxon>Oryzinae</taxon>
        <taxon>Oryza</taxon>
        <taxon>Oryza sativa</taxon>
    </lineage>
</organism>
<accession>Q69TP5</accession>
<evidence type="ECO:0000256" key="1">
    <source>
        <dbReference type="SAM" id="MobiDB-lite"/>
    </source>
</evidence>
<evidence type="ECO:0000313" key="3">
    <source>
        <dbReference type="Proteomes" id="UP000000763"/>
    </source>
</evidence>
<sequence length="63" mass="6697">MRELLLEGNCPKCPLTVIGMQSWTSTPKPGSNGARIGSAEPGAGPIQPNFGWWPPLLLHSADL</sequence>
<protein>
    <submittedName>
        <fullName evidence="2">Uncharacterized protein</fullName>
    </submittedName>
</protein>
<name>Q69TP5_ORYSJ</name>
<feature type="region of interest" description="Disordered" evidence="1">
    <location>
        <begin position="21"/>
        <end position="47"/>
    </location>
</feature>
<gene>
    <name evidence="2" type="primary">OSJNBa0031P18.34</name>
</gene>
<reference evidence="3" key="1">
    <citation type="journal article" date="2005" name="Nature">
        <title>The map-based sequence of the rice genome.</title>
        <authorList>
            <consortium name="International rice genome sequencing project (IRGSP)"/>
            <person name="Matsumoto T."/>
            <person name="Wu J."/>
            <person name="Kanamori H."/>
            <person name="Katayose Y."/>
            <person name="Fujisawa M."/>
            <person name="Namiki N."/>
            <person name="Mizuno H."/>
            <person name="Yamamoto K."/>
            <person name="Antonio B.A."/>
            <person name="Baba T."/>
            <person name="Sakata K."/>
            <person name="Nagamura Y."/>
            <person name="Aoki H."/>
            <person name="Arikawa K."/>
            <person name="Arita K."/>
            <person name="Bito T."/>
            <person name="Chiden Y."/>
            <person name="Fujitsuka N."/>
            <person name="Fukunaka R."/>
            <person name="Hamada M."/>
            <person name="Harada C."/>
            <person name="Hayashi A."/>
            <person name="Hijishita S."/>
            <person name="Honda M."/>
            <person name="Hosokawa S."/>
            <person name="Ichikawa Y."/>
            <person name="Idonuma A."/>
            <person name="Iijima M."/>
            <person name="Ikeda M."/>
            <person name="Ikeno M."/>
            <person name="Ito K."/>
            <person name="Ito S."/>
            <person name="Ito T."/>
            <person name="Ito Y."/>
            <person name="Ito Y."/>
            <person name="Iwabuchi A."/>
            <person name="Kamiya K."/>
            <person name="Karasawa W."/>
            <person name="Kurita K."/>
            <person name="Katagiri S."/>
            <person name="Kikuta A."/>
            <person name="Kobayashi H."/>
            <person name="Kobayashi N."/>
            <person name="Machita K."/>
            <person name="Maehara T."/>
            <person name="Masukawa M."/>
            <person name="Mizubayashi T."/>
            <person name="Mukai Y."/>
            <person name="Nagasaki H."/>
            <person name="Nagata Y."/>
            <person name="Naito S."/>
            <person name="Nakashima M."/>
            <person name="Nakama Y."/>
            <person name="Nakamichi Y."/>
            <person name="Nakamura M."/>
            <person name="Meguro A."/>
            <person name="Negishi M."/>
            <person name="Ohta I."/>
            <person name="Ohta T."/>
            <person name="Okamoto M."/>
            <person name="Ono N."/>
            <person name="Saji S."/>
            <person name="Sakaguchi M."/>
            <person name="Sakai K."/>
            <person name="Shibata M."/>
            <person name="Shimokawa T."/>
            <person name="Song J."/>
            <person name="Takazaki Y."/>
            <person name="Terasawa K."/>
            <person name="Tsugane M."/>
            <person name="Tsuji K."/>
            <person name="Ueda S."/>
            <person name="Waki K."/>
            <person name="Yamagata H."/>
            <person name="Yamamoto M."/>
            <person name="Yamamoto S."/>
            <person name="Yamane H."/>
            <person name="Yoshiki S."/>
            <person name="Yoshihara R."/>
            <person name="Yukawa K."/>
            <person name="Zhong H."/>
            <person name="Yano M."/>
            <person name="Yuan Q."/>
            <person name="Ouyang S."/>
            <person name="Liu J."/>
            <person name="Jones K.M."/>
            <person name="Gansberger K."/>
            <person name="Moffat K."/>
            <person name="Hill J."/>
            <person name="Bera J."/>
            <person name="Fadrosh D."/>
            <person name="Jin S."/>
            <person name="Johri S."/>
            <person name="Kim M."/>
            <person name="Overton L."/>
            <person name="Reardon M."/>
            <person name="Tsitrin T."/>
            <person name="Vuong H."/>
            <person name="Weaver B."/>
            <person name="Ciecko A."/>
            <person name="Tallon L."/>
            <person name="Jackson J."/>
            <person name="Pai G."/>
            <person name="Aken S.V."/>
            <person name="Utterback T."/>
            <person name="Reidmuller S."/>
            <person name="Feldblyum T."/>
            <person name="Hsiao J."/>
            <person name="Zismann V."/>
            <person name="Iobst S."/>
            <person name="de Vazeille A.R."/>
            <person name="Buell C.R."/>
            <person name="Ying K."/>
            <person name="Li Y."/>
            <person name="Lu T."/>
            <person name="Huang Y."/>
            <person name="Zhao Q."/>
            <person name="Feng Q."/>
            <person name="Zhang L."/>
            <person name="Zhu J."/>
            <person name="Weng Q."/>
            <person name="Mu J."/>
            <person name="Lu Y."/>
            <person name="Fan D."/>
            <person name="Liu Y."/>
            <person name="Guan J."/>
            <person name="Zhang Y."/>
            <person name="Yu S."/>
            <person name="Liu X."/>
            <person name="Zhang Y."/>
            <person name="Hong G."/>
            <person name="Han B."/>
            <person name="Choisne N."/>
            <person name="Demange N."/>
            <person name="Orjeda G."/>
            <person name="Samain S."/>
            <person name="Cattolico L."/>
            <person name="Pelletier E."/>
            <person name="Couloux A."/>
            <person name="Segurens B."/>
            <person name="Wincker P."/>
            <person name="D'Hont A."/>
            <person name="Scarpelli C."/>
            <person name="Weissenbach J."/>
            <person name="Salanoubat M."/>
            <person name="Quetier F."/>
            <person name="Yu Y."/>
            <person name="Kim H.R."/>
            <person name="Rambo T."/>
            <person name="Currie J."/>
            <person name="Collura K."/>
            <person name="Luo M."/>
            <person name="Yang T."/>
            <person name="Ammiraju J.S.S."/>
            <person name="Engler F."/>
            <person name="Soderlund C."/>
            <person name="Wing R.A."/>
            <person name="Palmer L.E."/>
            <person name="de la Bastide M."/>
            <person name="Spiegel L."/>
            <person name="Nascimento L."/>
            <person name="Zutavern T."/>
            <person name="O'Shaughnessy A."/>
            <person name="Dike S."/>
            <person name="Dedhia N."/>
            <person name="Preston R."/>
            <person name="Balija V."/>
            <person name="McCombie W.R."/>
            <person name="Chow T."/>
            <person name="Chen H."/>
            <person name="Chung M."/>
            <person name="Chen C."/>
            <person name="Shaw J."/>
            <person name="Wu H."/>
            <person name="Hsiao K."/>
            <person name="Chao Y."/>
            <person name="Chu M."/>
            <person name="Cheng C."/>
            <person name="Hour A."/>
            <person name="Lee P."/>
            <person name="Lin S."/>
            <person name="Lin Y."/>
            <person name="Liou J."/>
            <person name="Liu S."/>
            <person name="Hsing Y."/>
            <person name="Raghuvanshi S."/>
            <person name="Mohanty A."/>
            <person name="Bharti A.K."/>
            <person name="Gaur A."/>
            <person name="Gupta V."/>
            <person name="Kumar D."/>
            <person name="Ravi V."/>
            <person name="Vij S."/>
            <person name="Kapur A."/>
            <person name="Khurana P."/>
            <person name="Khurana P."/>
            <person name="Khurana J.P."/>
            <person name="Tyagi A.K."/>
            <person name="Gaikwad K."/>
            <person name="Singh A."/>
            <person name="Dalal V."/>
            <person name="Srivastava S."/>
            <person name="Dixit A."/>
            <person name="Pal A.K."/>
            <person name="Ghazi I.A."/>
            <person name="Yadav M."/>
            <person name="Pandit A."/>
            <person name="Bhargava A."/>
            <person name="Sureshbabu K."/>
            <person name="Batra K."/>
            <person name="Sharma T.R."/>
            <person name="Mohapatra T."/>
            <person name="Singh N.K."/>
            <person name="Messing J."/>
            <person name="Nelson A.B."/>
            <person name="Fuks G."/>
            <person name="Kavchok S."/>
            <person name="Keizer G."/>
            <person name="Linton E."/>
            <person name="Llaca V."/>
            <person name="Song R."/>
            <person name="Tanyolac B."/>
            <person name="Young S."/>
            <person name="Ho-Il K."/>
            <person name="Hahn J.H."/>
            <person name="Sangsakoo G."/>
            <person name="Vanavichit A."/>
            <person name="de Mattos Luiz.A.T."/>
            <person name="Zimmer P.D."/>
            <person name="Malone G."/>
            <person name="Dellagostin O."/>
            <person name="de Oliveira A.C."/>
            <person name="Bevan M."/>
            <person name="Bancroft I."/>
            <person name="Minx P."/>
            <person name="Cordum H."/>
            <person name="Wilson R."/>
            <person name="Cheng Z."/>
            <person name="Jin W."/>
            <person name="Jiang J."/>
            <person name="Leong S.A."/>
            <person name="Iwama H."/>
            <person name="Gojobori T."/>
            <person name="Itoh T."/>
            <person name="Niimura Y."/>
            <person name="Fujii Y."/>
            <person name="Habara T."/>
            <person name="Sakai H."/>
            <person name="Sato Y."/>
            <person name="Wilson G."/>
            <person name="Kumar K."/>
            <person name="McCouch S."/>
            <person name="Juretic N."/>
            <person name="Hoen D."/>
            <person name="Wright S."/>
            <person name="Bruskiewich R."/>
            <person name="Bureau T."/>
            <person name="Miyao A."/>
            <person name="Hirochika H."/>
            <person name="Nishikawa T."/>
            <person name="Kadowaki K."/>
            <person name="Sugiura M."/>
            <person name="Burr B."/>
            <person name="Sasaki T."/>
        </authorList>
    </citation>
    <scope>NUCLEOTIDE SEQUENCE [LARGE SCALE GENOMIC DNA]</scope>
    <source>
        <strain evidence="3">cv. Nipponbare</strain>
    </source>
</reference>
<proteinExistence type="predicted"/>
<dbReference type="Proteomes" id="UP000000763">
    <property type="component" value="Chromosome 6"/>
</dbReference>